<gene>
    <name evidence="2" type="ORF">CK203_091453</name>
</gene>
<proteinExistence type="predicted"/>
<dbReference type="EMBL" id="QGNW01001325">
    <property type="protein sequence ID" value="RVW45534.1"/>
    <property type="molecule type" value="Genomic_DNA"/>
</dbReference>
<organism evidence="2 3">
    <name type="scientific">Vitis vinifera</name>
    <name type="common">Grape</name>
    <dbReference type="NCBI Taxonomy" id="29760"/>
    <lineage>
        <taxon>Eukaryota</taxon>
        <taxon>Viridiplantae</taxon>
        <taxon>Streptophyta</taxon>
        <taxon>Embryophyta</taxon>
        <taxon>Tracheophyta</taxon>
        <taxon>Spermatophyta</taxon>
        <taxon>Magnoliopsida</taxon>
        <taxon>eudicotyledons</taxon>
        <taxon>Gunneridae</taxon>
        <taxon>Pentapetalae</taxon>
        <taxon>rosids</taxon>
        <taxon>Vitales</taxon>
        <taxon>Vitaceae</taxon>
        <taxon>Viteae</taxon>
        <taxon>Vitis</taxon>
    </lineage>
</organism>
<name>A0A438ECX1_VITVI</name>
<sequence length="155" mass="17544">MLLTTGKRVLFFFFFSFFKLHRLSVGGGGGYGLLNGSPEMRYPGGAFGDGYGGVWGHMISVVHPDDDLVMKAVELLWWLDLHQRFCLPIPHSLGHMHASFVELEDRKYVLGCWTASYVWRGFQICPYSSRAQETKHIAVFKWTLLSLAPFGNIAK</sequence>
<evidence type="ECO:0000256" key="1">
    <source>
        <dbReference type="SAM" id="SignalP"/>
    </source>
</evidence>
<evidence type="ECO:0000313" key="2">
    <source>
        <dbReference type="EMBL" id="RVW45534.1"/>
    </source>
</evidence>
<evidence type="ECO:0000313" key="3">
    <source>
        <dbReference type="Proteomes" id="UP000288805"/>
    </source>
</evidence>
<dbReference type="AlphaFoldDB" id="A0A438ECX1"/>
<dbReference type="Proteomes" id="UP000288805">
    <property type="component" value="Unassembled WGS sequence"/>
</dbReference>
<feature type="chain" id="PRO_5019478936" evidence="1">
    <location>
        <begin position="27"/>
        <end position="155"/>
    </location>
</feature>
<reference evidence="2 3" key="1">
    <citation type="journal article" date="2018" name="PLoS Genet.">
        <title>Population sequencing reveals clonal diversity and ancestral inbreeding in the grapevine cultivar Chardonnay.</title>
        <authorList>
            <person name="Roach M.J."/>
            <person name="Johnson D.L."/>
            <person name="Bohlmann J."/>
            <person name="van Vuuren H.J."/>
            <person name="Jones S.J."/>
            <person name="Pretorius I.S."/>
            <person name="Schmidt S.A."/>
            <person name="Borneman A.R."/>
        </authorList>
    </citation>
    <scope>NUCLEOTIDE SEQUENCE [LARGE SCALE GENOMIC DNA]</scope>
    <source>
        <strain evidence="3">cv. Chardonnay</strain>
        <tissue evidence="2">Leaf</tissue>
    </source>
</reference>
<comment type="caution">
    <text evidence="2">The sequence shown here is derived from an EMBL/GenBank/DDBJ whole genome shotgun (WGS) entry which is preliminary data.</text>
</comment>
<keyword evidence="1" id="KW-0732">Signal</keyword>
<feature type="signal peptide" evidence="1">
    <location>
        <begin position="1"/>
        <end position="26"/>
    </location>
</feature>
<accession>A0A438ECX1</accession>
<protein>
    <submittedName>
        <fullName evidence="2">Uncharacterized protein</fullName>
    </submittedName>
</protein>